<dbReference type="GO" id="GO:0052621">
    <property type="term" value="F:diguanylate cyclase activity"/>
    <property type="evidence" value="ECO:0007669"/>
    <property type="project" value="UniProtKB-EC"/>
</dbReference>
<reference evidence="7" key="1">
    <citation type="submission" date="2022-08" db="EMBL/GenBank/DDBJ databases">
        <title>Genomic Encyclopedia of Type Strains, Phase III (KMG-III): the genomes of soil and plant-associated and newly described type strains.</title>
        <authorList>
            <person name="Whitman W."/>
        </authorList>
    </citation>
    <scope>NUCLEOTIDE SEQUENCE</scope>
    <source>
        <strain evidence="7">HMT 1</strain>
    </source>
</reference>
<dbReference type="InterPro" id="IPR043128">
    <property type="entry name" value="Rev_trsase/Diguanyl_cyclase"/>
</dbReference>
<dbReference type="EC" id="2.7.7.65" evidence="2"/>
<feature type="signal peptide" evidence="5">
    <location>
        <begin position="1"/>
        <end position="22"/>
    </location>
</feature>
<comment type="catalytic activity">
    <reaction evidence="3">
        <text>2 GTP = 3',3'-c-di-GMP + 2 diphosphate</text>
        <dbReference type="Rhea" id="RHEA:24898"/>
        <dbReference type="ChEBI" id="CHEBI:33019"/>
        <dbReference type="ChEBI" id="CHEBI:37565"/>
        <dbReference type="ChEBI" id="CHEBI:58805"/>
        <dbReference type="EC" id="2.7.7.65"/>
    </reaction>
</comment>
<feature type="domain" description="GGDEF" evidence="6">
    <location>
        <begin position="399"/>
        <end position="531"/>
    </location>
</feature>
<dbReference type="Pfam" id="PF09084">
    <property type="entry name" value="NMT1"/>
    <property type="match status" value="1"/>
</dbReference>
<dbReference type="SMART" id="SM00267">
    <property type="entry name" value="GGDEF"/>
    <property type="match status" value="1"/>
</dbReference>
<dbReference type="RefSeq" id="WP_259056825.1">
    <property type="nucleotide sequence ID" value="NZ_JANUCT010000018.1"/>
</dbReference>
<dbReference type="AlphaFoldDB" id="A0AAE3L2C0"/>
<dbReference type="InterPro" id="IPR029787">
    <property type="entry name" value="Nucleotide_cyclase"/>
</dbReference>
<feature type="transmembrane region" description="Helical" evidence="4">
    <location>
        <begin position="322"/>
        <end position="347"/>
    </location>
</feature>
<dbReference type="InterPro" id="IPR015168">
    <property type="entry name" value="SsuA/THI5"/>
</dbReference>
<evidence type="ECO:0000313" key="8">
    <source>
        <dbReference type="Proteomes" id="UP001204445"/>
    </source>
</evidence>
<evidence type="ECO:0000256" key="1">
    <source>
        <dbReference type="ARBA" id="ARBA00001946"/>
    </source>
</evidence>
<evidence type="ECO:0000256" key="5">
    <source>
        <dbReference type="SAM" id="SignalP"/>
    </source>
</evidence>
<dbReference type="PANTHER" id="PTHR45138">
    <property type="entry name" value="REGULATORY COMPONENTS OF SENSORY TRANSDUCTION SYSTEM"/>
    <property type="match status" value="1"/>
</dbReference>
<dbReference type="CDD" id="cd01949">
    <property type="entry name" value="GGDEF"/>
    <property type="match status" value="1"/>
</dbReference>
<comment type="cofactor">
    <cofactor evidence="1">
        <name>Mg(2+)</name>
        <dbReference type="ChEBI" id="CHEBI:18420"/>
    </cofactor>
</comment>
<dbReference type="Proteomes" id="UP001204445">
    <property type="component" value="Unassembled WGS sequence"/>
</dbReference>
<dbReference type="Gene3D" id="3.40.190.10">
    <property type="entry name" value="Periplasmic binding protein-like II"/>
    <property type="match status" value="2"/>
</dbReference>
<dbReference type="Pfam" id="PF00990">
    <property type="entry name" value="GGDEF"/>
    <property type="match status" value="1"/>
</dbReference>
<keyword evidence="5" id="KW-0732">Signal</keyword>
<dbReference type="PANTHER" id="PTHR45138:SF9">
    <property type="entry name" value="DIGUANYLATE CYCLASE DGCM-RELATED"/>
    <property type="match status" value="1"/>
</dbReference>
<dbReference type="Gene3D" id="3.30.70.270">
    <property type="match status" value="1"/>
</dbReference>
<keyword evidence="4" id="KW-0812">Transmembrane</keyword>
<evidence type="ECO:0000313" key="7">
    <source>
        <dbReference type="EMBL" id="MCS3904256.1"/>
    </source>
</evidence>
<feature type="chain" id="PRO_5042073769" description="diguanylate cyclase" evidence="5">
    <location>
        <begin position="23"/>
        <end position="531"/>
    </location>
</feature>
<dbReference type="SUPFAM" id="SSF53850">
    <property type="entry name" value="Periplasmic binding protein-like II"/>
    <property type="match status" value="1"/>
</dbReference>
<keyword evidence="4" id="KW-0472">Membrane</keyword>
<evidence type="ECO:0000259" key="6">
    <source>
        <dbReference type="PROSITE" id="PS50887"/>
    </source>
</evidence>
<dbReference type="EMBL" id="JANUCT010000018">
    <property type="protein sequence ID" value="MCS3904256.1"/>
    <property type="molecule type" value="Genomic_DNA"/>
</dbReference>
<dbReference type="InterPro" id="IPR050469">
    <property type="entry name" value="Diguanylate_Cyclase"/>
</dbReference>
<name>A0AAE3L2C0_9GAMM</name>
<protein>
    <recommendedName>
        <fullName evidence="2">diguanylate cyclase</fullName>
        <ecNumber evidence="2">2.7.7.65</ecNumber>
    </recommendedName>
</protein>
<evidence type="ECO:0000256" key="2">
    <source>
        <dbReference type="ARBA" id="ARBA00012528"/>
    </source>
</evidence>
<keyword evidence="4" id="KW-1133">Transmembrane helix</keyword>
<comment type="caution">
    <text evidence="7">The sequence shown here is derived from an EMBL/GenBank/DDBJ whole genome shotgun (WGS) entry which is preliminary data.</text>
</comment>
<sequence length="531" mass="59817">MRTGFLVAGLFLAIVWCRPAYADDDLFPVSIQLKWYHQFQFAGYYAAMDKGYFRDAGLDVTLHEGGPHIHVSERVLSGKADFGIATSGLLSVRSRGQPVVAVAAIFQQSPFILITRDDPDIHSPADLVGKTIMVEPYSHELFTYFHHQGVDIDDINMIEHSGSPFDIFSGDIVGMTAYTTTDPYKLDKAGEDYRVFNPKDAGIDYYGDTLFTTEEFAHQHNDKVVALRKALIKGWRYALRNQEEIITLIRNDYNAAIEPDLLDFEAKRVAQLLIPGLMEIGHMNPARWQKIAEGFRSASLLQDDVDVEAFMFQADEPKNWRWLIYTLLVTALVTLVVTVALILLYNLNRKLKIENRRRVALEKKLTQQAVTDFGTGVLNRRGFLEVMEYELRRADRQGTTLSLLAFDLDHFKVINDTYGHAAGDQALTIVASTCRDTVRGIDTTGRMGGEEFMIALPDTDIEGARTLAQRFLEKLRDTPIVLADGRRFSVTASIGIICRKADEDAEHMMKRVDLAMYQAKEQGRNCISVAA</sequence>
<keyword evidence="8" id="KW-1185">Reference proteome</keyword>
<organism evidence="7 8">
    <name type="scientific">Methylohalomonas lacus</name>
    <dbReference type="NCBI Taxonomy" id="398773"/>
    <lineage>
        <taxon>Bacteria</taxon>
        <taxon>Pseudomonadati</taxon>
        <taxon>Pseudomonadota</taxon>
        <taxon>Gammaproteobacteria</taxon>
        <taxon>Methylohalomonadales</taxon>
        <taxon>Methylohalomonadaceae</taxon>
        <taxon>Methylohalomonas</taxon>
    </lineage>
</organism>
<dbReference type="PROSITE" id="PS50887">
    <property type="entry name" value="GGDEF"/>
    <property type="match status" value="1"/>
</dbReference>
<accession>A0AAE3L2C0</accession>
<gene>
    <name evidence="7" type="ORF">J2T55_002292</name>
</gene>
<dbReference type="FunFam" id="3.30.70.270:FF:000001">
    <property type="entry name" value="Diguanylate cyclase domain protein"/>
    <property type="match status" value="1"/>
</dbReference>
<evidence type="ECO:0000256" key="4">
    <source>
        <dbReference type="SAM" id="Phobius"/>
    </source>
</evidence>
<dbReference type="InterPro" id="IPR000160">
    <property type="entry name" value="GGDEF_dom"/>
</dbReference>
<dbReference type="NCBIfam" id="TIGR00254">
    <property type="entry name" value="GGDEF"/>
    <property type="match status" value="1"/>
</dbReference>
<proteinExistence type="predicted"/>
<evidence type="ECO:0000256" key="3">
    <source>
        <dbReference type="ARBA" id="ARBA00034247"/>
    </source>
</evidence>
<dbReference type="SUPFAM" id="SSF55073">
    <property type="entry name" value="Nucleotide cyclase"/>
    <property type="match status" value="1"/>
</dbReference>